<feature type="compositionally biased region" description="Polar residues" evidence="1">
    <location>
        <begin position="1584"/>
        <end position="1599"/>
    </location>
</feature>
<feature type="compositionally biased region" description="Basic and acidic residues" evidence="1">
    <location>
        <begin position="1175"/>
        <end position="1191"/>
    </location>
</feature>
<evidence type="ECO:0000313" key="2">
    <source>
        <dbReference type="EMBL" id="OHT05054.1"/>
    </source>
</evidence>
<feature type="compositionally biased region" description="Polar residues" evidence="1">
    <location>
        <begin position="197"/>
        <end position="220"/>
    </location>
</feature>
<sequence length="2289" mass="259954">MKSRKTPSRENPERTLSNLLNKTGAVNDIRAKYITNILNIYLSSKSPRSPRQKLEPSNEYAFYLVSDYLSKHNMKTTVKCMDSESNFQKSFRNPARLAQRMLDIKGTSSPILHLMTLREEQIKEESSKRKIGSRSKRITKKLNQLNKENIQSKESQNDEKEKSLVNKRKQQNQNNEEFITPKPQRRRRGSSLKKSAENQNESTTKNQKQIGNENDKNISITKKLARRSNSARRRRNSSQRSESSDKNNSPYKNDNKNMITTVIDFPIKMKSIKKARRAHSANQNRPKKQTTVRFQLDDNDLIPSIRNSVNNDDNSKIIQPIEIASSFKNARDGLTETNKSPSPTKNSEKLNSSIKTKKSRKNTRKLNTVSINSNQEIKEKCENYDIKNEMNEELMSNNVGTEVRQDPPSIKHFAFHRSRAVNVKTPQPKFSISKLPDLIIGEEFFKNASILPSQIEEEKQTFLSNKNYGSINSENQNKGNEIIIINTTDDEDDYDEDSDENDSSSNSPFPSPGKNTQIKRNIDIDLDDGEVGDDEMSHLYNSLPTISTDYNSPSHVIQKSKKMPSLTISAPFETIQSSSPIHLSHCVIMSIENRDKEIRRSFNESSPRVKHFILASDSSMIEETKKKKTKSNKNSRKNSISGSHKHKGTKNQKMASEKTIKEKSDKNSPNNKKDENGNRKNNVDKSDKNSTIKKPSYKNNDDKSDSQILLHENAKIEDVSDIHPRKGSSIKSKQSNSIVDVELEQIIQSPAVDELQSSEIHHFSMKKFIQTSQQSSPLLQQKFDSNGLMPSPDHSENSIIVHDEKSDDEEYIEINKQQYKPPNKLMIEKTNSHSLINLSESSILKAKMSEKEKKDKKSEKEIYSMKKVSNKTERAESVPRHKSTRDKENKKKNDDNDMKREEKSKRHRSSTKENEKANENKSDSKHKSYTKRNERASSVAPKRRNQDHSKTTQKITQETPQEKSEKEKHHHSKKIESDGKNKRSSSAVNERNEEHSNKSVPIPTDKKSRKELKDMIKEEMNYDENMKIKKSDEVKNSRNSSVPRKRTSSALEDLAKGISKKAKDIIFSPDSKTDKSTETSSSKKKNASTVTTKSIDISKAEKSERNEQNNTNNNPNEKVKKYRKTRKSSSVNQYGTSLENPENIVETISESNESRKSQKSKDETSSSKFSFTKMTAEKQEHLNQSLEKIKQLQEAPKGRNKSIFDSSSVASTKKESVTPSPSQSSDFNSKENEIIKVPLKSQNKVGNPQNKDISDKLINQDENEFSSLEQKIQNIGKTHLNDSPSKLMRRKEKDYVKAKIQLKKNSPSKSPPGKKAFASLVKMERATNKSEEDLTIEESDDVIAQLKPESSETSISNNKADQQNPSRSTTNHETTPKSHTLLNKQASKLLKPSNSQNSHTSLSNINESGKKLNTGNDVKITSESYTQSKEQIPIMNERNDDKSINSKLGKTSISKKQDQKMKGDAINQERRDISDKESDLFVLPSNSSSPVKVINKKSSTNSNNSINVQCHRNEKSKQKVIKGSNENNDNGKNNFSDSIKSHKITPQNNNSHNISFHEQPTKNLENENSHPTNKQKTEFHKVENSNQAPKTKSQKSNNYDIYKDNEIEFSPEKRISENENSSISIESNLSNNSGSKSSSKRKIVQPNSPNSKITTETSIPFKKEEKLEDINAQRDISKKLENIFQPSTMKTVNEPTHIYQQANDQIDRENHNGIAPNSNSNKEAFDKEKMLKEESESADITNMKTDSNKTENILKDNFQSVVGDRKNKHKNNPKKRSSAFKEDINIPSSSSEIKNSGNENNENQVSKFETTPIKPKYKKKVMKDNKENPPEFNFSTVESSSHSNILDESGKSKGKSESSSIHKNKISSEQSSHLDIMKAPRSDASGSKMLSTSVSFANYSSKQSFSQSNSKLDNNSDLLNSPEINLEISSIASETHNLKARHKNAAGHNIDPLQIKYSLSASVIKNRFKDSSSINETPTNSNDQDSKFGEEEMRKINHSSRRRSVNKDKKVGPIKNERITSSKPSNTNQEELNDVDDESESTFSEDENSQKQKRNRATRNSEPIANEEGFSFKVLQVKKIPKHKDGSIFCRVTIGKDIAKHDTIAKKGNAPKFPNDNFNFFARSSEVIKVSVNEYEGAEEIASLKARISQFTIGTTKWYKMKPSGLIHLLLEPPTIYKNPVQPPKPQSETSDQSESSENVPQNKQINQKKIRRRSHISESSDYQVSEGENATMDLNDSANEELLEANIGRQESRERNKNRSFYNDQDFSDSIHEIKGKKDFESDISDIE</sequence>
<feature type="compositionally biased region" description="Basic and acidic residues" evidence="1">
    <location>
        <begin position="1455"/>
        <end position="1479"/>
    </location>
</feature>
<feature type="compositionally biased region" description="Polar residues" evidence="1">
    <location>
        <begin position="1544"/>
        <end position="1563"/>
    </location>
</feature>
<feature type="compositionally biased region" description="Basic and acidic residues" evidence="1">
    <location>
        <begin position="2270"/>
        <end position="2282"/>
    </location>
</feature>
<feature type="compositionally biased region" description="Basic and acidic residues" evidence="1">
    <location>
        <begin position="2005"/>
        <end position="2020"/>
    </location>
</feature>
<feature type="compositionally biased region" description="Basic residues" evidence="1">
    <location>
        <begin position="223"/>
        <end position="237"/>
    </location>
</feature>
<feature type="compositionally biased region" description="Acidic residues" evidence="1">
    <location>
        <begin position="490"/>
        <end position="502"/>
    </location>
</feature>
<feature type="compositionally biased region" description="Basic and acidic residues" evidence="1">
    <location>
        <begin position="655"/>
        <end position="690"/>
    </location>
</feature>
<feature type="region of interest" description="Disordered" evidence="1">
    <location>
        <begin position="1275"/>
        <end position="1659"/>
    </location>
</feature>
<dbReference type="EMBL" id="MLAK01000771">
    <property type="protein sequence ID" value="OHT05054.1"/>
    <property type="molecule type" value="Genomic_DNA"/>
</dbReference>
<feature type="compositionally biased region" description="Basic and acidic residues" evidence="1">
    <location>
        <begin position="847"/>
        <end position="935"/>
    </location>
</feature>
<feature type="region of interest" description="Disordered" evidence="1">
    <location>
        <begin position="1995"/>
        <end position="2064"/>
    </location>
</feature>
<feature type="compositionally biased region" description="Basic and acidic residues" evidence="1">
    <location>
        <begin position="1601"/>
        <end position="1617"/>
    </location>
</feature>
<feature type="compositionally biased region" description="Low complexity" evidence="1">
    <location>
        <begin position="1522"/>
        <end position="1537"/>
    </location>
</feature>
<feature type="compositionally biased region" description="Polar residues" evidence="1">
    <location>
        <begin position="1128"/>
        <end position="1151"/>
    </location>
</feature>
<feature type="compositionally biased region" description="Polar residues" evidence="1">
    <location>
        <begin position="832"/>
        <end position="842"/>
    </location>
</feature>
<feature type="compositionally biased region" description="Basic and acidic residues" evidence="1">
    <location>
        <begin position="1322"/>
        <end position="1332"/>
    </location>
</feature>
<dbReference type="GeneID" id="94827559"/>
<feature type="compositionally biased region" description="Low complexity" evidence="1">
    <location>
        <begin position="1303"/>
        <end position="1315"/>
    </location>
</feature>
<feature type="compositionally biased region" description="Polar residues" evidence="1">
    <location>
        <begin position="1833"/>
        <end position="1846"/>
    </location>
</feature>
<feature type="compositionally biased region" description="Polar residues" evidence="1">
    <location>
        <begin position="1786"/>
        <end position="1809"/>
    </location>
</feature>
<feature type="compositionally biased region" description="Polar residues" evidence="1">
    <location>
        <begin position="143"/>
        <end position="154"/>
    </location>
</feature>
<feature type="region of interest" description="Disordered" evidence="1">
    <location>
        <begin position="1970"/>
        <end position="1989"/>
    </location>
</feature>
<feature type="compositionally biased region" description="Polar residues" evidence="1">
    <location>
        <begin position="1351"/>
        <end position="1430"/>
    </location>
</feature>
<organism evidence="2 3">
    <name type="scientific">Tritrichomonas foetus</name>
    <dbReference type="NCBI Taxonomy" id="1144522"/>
    <lineage>
        <taxon>Eukaryota</taxon>
        <taxon>Metamonada</taxon>
        <taxon>Parabasalia</taxon>
        <taxon>Tritrichomonadida</taxon>
        <taxon>Tritrichomonadidae</taxon>
        <taxon>Tritrichomonas</taxon>
    </lineage>
</organism>
<proteinExistence type="predicted"/>
<feature type="compositionally biased region" description="Basic residues" evidence="1">
    <location>
        <begin position="273"/>
        <end position="290"/>
    </location>
</feature>
<feature type="compositionally biased region" description="Polar residues" evidence="1">
    <location>
        <begin position="1275"/>
        <end position="1284"/>
    </location>
</feature>
<feature type="region of interest" description="Disordered" evidence="1">
    <location>
        <begin position="273"/>
        <end position="292"/>
    </location>
</feature>
<evidence type="ECO:0000313" key="3">
    <source>
        <dbReference type="Proteomes" id="UP000179807"/>
    </source>
</evidence>
<feature type="compositionally biased region" description="Low complexity" evidence="1">
    <location>
        <begin position="2187"/>
        <end position="2198"/>
    </location>
</feature>
<feature type="region of interest" description="Disordered" evidence="1">
    <location>
        <begin position="2177"/>
        <end position="2289"/>
    </location>
</feature>
<feature type="compositionally biased region" description="Polar residues" evidence="1">
    <location>
        <begin position="2021"/>
        <end position="2030"/>
    </location>
</feature>
<feature type="compositionally biased region" description="Basic and acidic residues" evidence="1">
    <location>
        <begin position="1152"/>
        <end position="1165"/>
    </location>
</feature>
<evidence type="ECO:0000256" key="1">
    <source>
        <dbReference type="SAM" id="MobiDB-lite"/>
    </source>
</evidence>
<feature type="region of interest" description="Disordered" evidence="1">
    <location>
        <begin position="143"/>
        <end position="259"/>
    </location>
</feature>
<gene>
    <name evidence="2" type="ORF">TRFO_06041</name>
</gene>
<comment type="caution">
    <text evidence="2">The sequence shown here is derived from an EMBL/GenBank/DDBJ whole genome shotgun (WGS) entry which is preliminary data.</text>
</comment>
<accession>A0A1J4K5U7</accession>
<dbReference type="PROSITE" id="PS50896">
    <property type="entry name" value="LISH"/>
    <property type="match status" value="1"/>
</dbReference>
<feature type="compositionally biased region" description="Low complexity" evidence="1">
    <location>
        <begin position="1618"/>
        <end position="1637"/>
    </location>
</feature>
<dbReference type="InterPro" id="IPR006594">
    <property type="entry name" value="LisH"/>
</dbReference>
<feature type="compositionally biased region" description="Polar residues" evidence="1">
    <location>
        <begin position="250"/>
        <end position="259"/>
    </location>
</feature>
<dbReference type="Proteomes" id="UP000179807">
    <property type="component" value="Unassembled WGS sequence"/>
</dbReference>
<feature type="compositionally biased region" description="Polar residues" evidence="1">
    <location>
        <begin position="1240"/>
        <end position="1251"/>
    </location>
</feature>
<feature type="compositionally biased region" description="Polar residues" evidence="1">
    <location>
        <begin position="335"/>
        <end position="354"/>
    </location>
</feature>
<dbReference type="VEuPathDB" id="TrichDB:TRFO_06041"/>
<feature type="compositionally biased region" description="Basic and acidic residues" evidence="1">
    <location>
        <begin position="1096"/>
        <end position="1107"/>
    </location>
</feature>
<feature type="compositionally biased region" description="Polar residues" evidence="1">
    <location>
        <begin position="1203"/>
        <end position="1227"/>
    </location>
</feature>
<protein>
    <submittedName>
        <fullName evidence="2">Uncharacterized protein</fullName>
    </submittedName>
</protein>
<feature type="region of interest" description="Disordered" evidence="1">
    <location>
        <begin position="620"/>
        <end position="736"/>
    </location>
</feature>
<feature type="compositionally biased region" description="Polar residues" evidence="1">
    <location>
        <begin position="2218"/>
        <end position="2238"/>
    </location>
</feature>
<dbReference type="RefSeq" id="XP_068358190.1">
    <property type="nucleotide sequence ID" value="XM_068492855.1"/>
</dbReference>
<feature type="compositionally biased region" description="Basic residues" evidence="1">
    <location>
        <begin position="1766"/>
        <end position="1778"/>
    </location>
</feature>
<feature type="compositionally biased region" description="Low complexity" evidence="1">
    <location>
        <begin position="238"/>
        <end position="249"/>
    </location>
</feature>
<feature type="compositionally biased region" description="Polar residues" evidence="1">
    <location>
        <begin position="1445"/>
        <end position="1454"/>
    </location>
</feature>
<feature type="compositionally biased region" description="Low complexity" evidence="1">
    <location>
        <begin position="1491"/>
        <end position="1508"/>
    </location>
</feature>
<feature type="compositionally biased region" description="Basic and acidic residues" evidence="1">
    <location>
        <begin position="1723"/>
        <end position="1735"/>
    </location>
</feature>
<feature type="region of interest" description="Disordered" evidence="1">
    <location>
        <begin position="817"/>
        <end position="1254"/>
    </location>
</feature>
<feature type="compositionally biased region" description="Basic residues" evidence="1">
    <location>
        <begin position="626"/>
        <end position="636"/>
    </location>
</feature>
<feature type="compositionally biased region" description="Polar residues" evidence="1">
    <location>
        <begin position="1645"/>
        <end position="1658"/>
    </location>
</feature>
<feature type="compositionally biased region" description="Acidic residues" evidence="1">
    <location>
        <begin position="2031"/>
        <end position="2047"/>
    </location>
</feature>
<feature type="region of interest" description="Disordered" evidence="1">
    <location>
        <begin position="1711"/>
        <end position="1875"/>
    </location>
</feature>
<feature type="compositionally biased region" description="Basic and acidic residues" evidence="1">
    <location>
        <begin position="1004"/>
        <end position="1036"/>
    </location>
</feature>
<name>A0A1J4K5U7_9EUKA</name>
<keyword evidence="3" id="KW-1185">Reference proteome</keyword>
<feature type="compositionally biased region" description="Polar residues" evidence="1">
    <location>
        <begin position="1971"/>
        <end position="1983"/>
    </location>
</feature>
<feature type="region of interest" description="Disordered" evidence="1">
    <location>
        <begin position="490"/>
        <end position="521"/>
    </location>
</feature>
<feature type="compositionally biased region" description="Basic and acidic residues" evidence="1">
    <location>
        <begin position="712"/>
        <end position="724"/>
    </location>
</feature>
<feature type="region of interest" description="Disordered" evidence="1">
    <location>
        <begin position="329"/>
        <end position="363"/>
    </location>
</feature>
<reference evidence="2" key="1">
    <citation type="submission" date="2016-10" db="EMBL/GenBank/DDBJ databases">
        <authorList>
            <person name="Benchimol M."/>
            <person name="Almeida L.G."/>
            <person name="Vasconcelos A.T."/>
            <person name="Perreira-Neves A."/>
            <person name="Rosa I.A."/>
            <person name="Tasca T."/>
            <person name="Bogo M.R."/>
            <person name="de Souza W."/>
        </authorList>
    </citation>
    <scope>NUCLEOTIDE SEQUENCE [LARGE SCALE GENOMIC DNA]</scope>
    <source>
        <strain evidence="2">K</strain>
    </source>
</reference>
<feature type="compositionally biased region" description="Basic and acidic residues" evidence="1">
    <location>
        <begin position="155"/>
        <end position="164"/>
    </location>
</feature>